<keyword evidence="2" id="KW-0677">Repeat</keyword>
<dbReference type="RefSeq" id="XP_014665379.1">
    <property type="nucleotide sequence ID" value="XM_014809893.1"/>
</dbReference>
<dbReference type="InterPro" id="IPR036322">
    <property type="entry name" value="WD40_repeat_dom_sf"/>
</dbReference>
<dbReference type="GeneID" id="106807529"/>
<dbReference type="InterPro" id="IPR050505">
    <property type="entry name" value="WDR55/POC1"/>
</dbReference>
<keyword evidence="5" id="KW-1185">Reference proteome</keyword>
<sequence length="327" mass="35906">MYRKEKSLSMKGSTSALCHNLSVYTDNDKRTQSYGVVHKSVANIITIAADGANVLMQRQVIVKEPGGHGSTIVMQMKYCEFPERSLMVMACQRGIQIYESDGSVMLYWHSLVNPESNEVSKAYARGICTLQDSMLCIGTDSGTILVFEIPPKGTNILLKESLKEHVLPISCLHSHGLVLASGDDSGCIILWRVEESQLHPYKRIDGLGSPCSGVRLWNELLVATYGSGHIRLFKVISGHMCAEVTAHARWINAIDVVHRNGMVLTVSEDSFAKIWQLKEGDAPEIEHLSSECVQNVLLCGAAFTHPDGTSFCVTGCDLAEVICFTTK</sequence>
<dbReference type="PROSITE" id="PS50082">
    <property type="entry name" value="WD_REPEATS_2"/>
    <property type="match status" value="1"/>
</dbReference>
<gene>
    <name evidence="6" type="primary">LOC106807529</name>
</gene>
<proteinExistence type="predicted"/>
<feature type="domain" description="WD repeat-containing protein 54 beta-propeller" evidence="4">
    <location>
        <begin position="1"/>
        <end position="325"/>
    </location>
</feature>
<protein>
    <submittedName>
        <fullName evidence="6">WD repeat-containing protein 54-like isoform X1</fullName>
    </submittedName>
</protein>
<evidence type="ECO:0000313" key="6">
    <source>
        <dbReference type="RefSeq" id="XP_014665379.1"/>
    </source>
</evidence>
<feature type="repeat" description="WD" evidence="3">
    <location>
        <begin position="244"/>
        <end position="285"/>
    </location>
</feature>
<dbReference type="Pfam" id="PF21031">
    <property type="entry name" value="WDR54"/>
    <property type="match status" value="1"/>
</dbReference>
<dbReference type="InterPro" id="IPR001680">
    <property type="entry name" value="WD40_rpt"/>
</dbReference>
<accession>A0ABM1DZK8</accession>
<keyword evidence="1 3" id="KW-0853">WD repeat</keyword>
<evidence type="ECO:0000256" key="3">
    <source>
        <dbReference type="PROSITE-ProRule" id="PRU00221"/>
    </source>
</evidence>
<name>A0ABM1DZK8_PRICU</name>
<dbReference type="Gene3D" id="2.130.10.10">
    <property type="entry name" value="YVTN repeat-like/Quinoprotein amine dehydrogenase"/>
    <property type="match status" value="1"/>
</dbReference>
<organism evidence="5 6">
    <name type="scientific">Priapulus caudatus</name>
    <name type="common">Priapulid worm</name>
    <dbReference type="NCBI Taxonomy" id="37621"/>
    <lineage>
        <taxon>Eukaryota</taxon>
        <taxon>Metazoa</taxon>
        <taxon>Ecdysozoa</taxon>
        <taxon>Scalidophora</taxon>
        <taxon>Priapulida</taxon>
        <taxon>Priapulimorpha</taxon>
        <taxon>Priapulimorphida</taxon>
        <taxon>Priapulidae</taxon>
        <taxon>Priapulus</taxon>
    </lineage>
</organism>
<dbReference type="Proteomes" id="UP000695022">
    <property type="component" value="Unplaced"/>
</dbReference>
<evidence type="ECO:0000259" key="4">
    <source>
        <dbReference type="Pfam" id="PF21031"/>
    </source>
</evidence>
<evidence type="ECO:0000313" key="5">
    <source>
        <dbReference type="Proteomes" id="UP000695022"/>
    </source>
</evidence>
<dbReference type="InterPro" id="IPR049546">
    <property type="entry name" value="WDR54_beta_prop"/>
</dbReference>
<dbReference type="PANTHER" id="PTHR44019">
    <property type="entry name" value="WD REPEAT-CONTAINING PROTEIN 55"/>
    <property type="match status" value="1"/>
</dbReference>
<evidence type="ECO:0000256" key="2">
    <source>
        <dbReference type="ARBA" id="ARBA00022737"/>
    </source>
</evidence>
<dbReference type="InterPro" id="IPR015943">
    <property type="entry name" value="WD40/YVTN_repeat-like_dom_sf"/>
</dbReference>
<dbReference type="PANTHER" id="PTHR44019:SF8">
    <property type="entry name" value="POC1 CENTRIOLAR PROTEIN HOMOLOG"/>
    <property type="match status" value="1"/>
</dbReference>
<evidence type="ECO:0000256" key="1">
    <source>
        <dbReference type="ARBA" id="ARBA00022574"/>
    </source>
</evidence>
<dbReference type="SUPFAM" id="SSF50978">
    <property type="entry name" value="WD40 repeat-like"/>
    <property type="match status" value="1"/>
</dbReference>
<dbReference type="SMART" id="SM00320">
    <property type="entry name" value="WD40"/>
    <property type="match status" value="3"/>
</dbReference>
<reference evidence="6" key="1">
    <citation type="submission" date="2025-08" db="UniProtKB">
        <authorList>
            <consortium name="RefSeq"/>
        </authorList>
    </citation>
    <scope>IDENTIFICATION</scope>
</reference>